<dbReference type="AlphaFoldDB" id="A0A4C1WJZ2"/>
<organism evidence="2 3">
    <name type="scientific">Eumeta variegata</name>
    <name type="common">Bagworm moth</name>
    <name type="synonym">Eumeta japonica</name>
    <dbReference type="NCBI Taxonomy" id="151549"/>
    <lineage>
        <taxon>Eukaryota</taxon>
        <taxon>Metazoa</taxon>
        <taxon>Ecdysozoa</taxon>
        <taxon>Arthropoda</taxon>
        <taxon>Hexapoda</taxon>
        <taxon>Insecta</taxon>
        <taxon>Pterygota</taxon>
        <taxon>Neoptera</taxon>
        <taxon>Endopterygota</taxon>
        <taxon>Lepidoptera</taxon>
        <taxon>Glossata</taxon>
        <taxon>Ditrysia</taxon>
        <taxon>Tineoidea</taxon>
        <taxon>Psychidae</taxon>
        <taxon>Oiketicinae</taxon>
        <taxon>Eumeta</taxon>
    </lineage>
</organism>
<keyword evidence="3" id="KW-1185">Reference proteome</keyword>
<name>A0A4C1WJZ2_EUMVA</name>
<proteinExistence type="predicted"/>
<dbReference type="OrthoDB" id="10574462at2759"/>
<accession>A0A4C1WJZ2</accession>
<dbReference type="Proteomes" id="UP000299102">
    <property type="component" value="Unassembled WGS sequence"/>
</dbReference>
<feature type="region of interest" description="Disordered" evidence="1">
    <location>
        <begin position="312"/>
        <end position="368"/>
    </location>
</feature>
<evidence type="ECO:0000313" key="3">
    <source>
        <dbReference type="Proteomes" id="UP000299102"/>
    </source>
</evidence>
<gene>
    <name evidence="2" type="ORF">EVAR_96714_1</name>
</gene>
<evidence type="ECO:0000313" key="2">
    <source>
        <dbReference type="EMBL" id="GBP50477.1"/>
    </source>
</evidence>
<reference evidence="2 3" key="1">
    <citation type="journal article" date="2019" name="Commun. Biol.">
        <title>The bagworm genome reveals a unique fibroin gene that provides high tensile strength.</title>
        <authorList>
            <person name="Kono N."/>
            <person name="Nakamura H."/>
            <person name="Ohtoshi R."/>
            <person name="Tomita M."/>
            <person name="Numata K."/>
            <person name="Arakawa K."/>
        </authorList>
    </citation>
    <scope>NUCLEOTIDE SEQUENCE [LARGE SCALE GENOMIC DNA]</scope>
</reference>
<feature type="compositionally biased region" description="Polar residues" evidence="1">
    <location>
        <begin position="358"/>
        <end position="368"/>
    </location>
</feature>
<dbReference type="EMBL" id="BGZK01000566">
    <property type="protein sequence ID" value="GBP50477.1"/>
    <property type="molecule type" value="Genomic_DNA"/>
</dbReference>
<sequence>MKFAPLSAHLDKAGPQRGKPACEISTSLWVIAAHGHSQPQVSHLSVDGFLDRNKMLNVGGSIEASGVIAMSYWNFHSLDESNIRSCHFTHEFRYGGPCTAVNNTHIYAVGRMIETDRHMTYRDETCIYCYDLKTKQQSTVWVYRDEPKPTIMALKRSVSKRMTTSFFNKTGQGTNLPNVRDYARHYARGSVDRTPPEHSPRPLRPTKRRSLNLATWFFMTAELFRSSAQQFSSLPARTVTSVPSPTSPSATTLNATGSVLLERQCGGNTVHTKCGLPVSCNSVELVSGETAPPPAPGPCMLWVRRAHAGCGRSARSHGADGAQRAPAPGGGAGTPAGRQVRSHMAAPPPPVGRAALRASNTLGSSSRC</sequence>
<evidence type="ECO:0000256" key="1">
    <source>
        <dbReference type="SAM" id="MobiDB-lite"/>
    </source>
</evidence>
<comment type="caution">
    <text evidence="2">The sequence shown here is derived from an EMBL/GenBank/DDBJ whole genome shotgun (WGS) entry which is preliminary data.</text>
</comment>
<protein>
    <submittedName>
        <fullName evidence="2">Uncharacterized protein</fullName>
    </submittedName>
</protein>